<evidence type="ECO:0000313" key="3">
    <source>
        <dbReference type="Proteomes" id="UP001147747"/>
    </source>
</evidence>
<feature type="region of interest" description="Disordered" evidence="1">
    <location>
        <begin position="21"/>
        <end position="111"/>
    </location>
</feature>
<dbReference type="AlphaFoldDB" id="A0A9W9VZG8"/>
<comment type="caution">
    <text evidence="2">The sequence shown here is derived from an EMBL/GenBank/DDBJ whole genome shotgun (WGS) entry which is preliminary data.</text>
</comment>
<evidence type="ECO:0000256" key="1">
    <source>
        <dbReference type="SAM" id="MobiDB-lite"/>
    </source>
</evidence>
<name>A0A9W9VZG8_9EURO</name>
<evidence type="ECO:0000313" key="2">
    <source>
        <dbReference type="EMBL" id="KAJ5392161.1"/>
    </source>
</evidence>
<reference evidence="2" key="2">
    <citation type="journal article" date="2023" name="IMA Fungus">
        <title>Comparative genomic study of the Penicillium genus elucidates a diverse pangenome and 15 lateral gene transfer events.</title>
        <authorList>
            <person name="Petersen C."/>
            <person name="Sorensen T."/>
            <person name="Nielsen M.R."/>
            <person name="Sondergaard T.E."/>
            <person name="Sorensen J.L."/>
            <person name="Fitzpatrick D.A."/>
            <person name="Frisvad J.C."/>
            <person name="Nielsen K.L."/>
        </authorList>
    </citation>
    <scope>NUCLEOTIDE SEQUENCE</scope>
    <source>
        <strain evidence="2">IBT 29677</strain>
    </source>
</reference>
<feature type="compositionally biased region" description="Polar residues" evidence="1">
    <location>
        <begin position="241"/>
        <end position="251"/>
    </location>
</feature>
<reference evidence="2" key="1">
    <citation type="submission" date="2022-12" db="EMBL/GenBank/DDBJ databases">
        <authorList>
            <person name="Petersen C."/>
        </authorList>
    </citation>
    <scope>NUCLEOTIDE SEQUENCE</scope>
    <source>
        <strain evidence="2">IBT 29677</strain>
    </source>
</reference>
<protein>
    <submittedName>
        <fullName evidence="2">Uncharacterized protein</fullName>
    </submittedName>
</protein>
<accession>A0A9W9VZG8</accession>
<proteinExistence type="predicted"/>
<gene>
    <name evidence="2" type="ORF">N7509_007651</name>
</gene>
<dbReference type="OrthoDB" id="5327145at2759"/>
<feature type="region of interest" description="Disordered" evidence="1">
    <location>
        <begin position="224"/>
        <end position="360"/>
    </location>
</feature>
<organism evidence="2 3">
    <name type="scientific">Penicillium cosmopolitanum</name>
    <dbReference type="NCBI Taxonomy" id="1131564"/>
    <lineage>
        <taxon>Eukaryota</taxon>
        <taxon>Fungi</taxon>
        <taxon>Dikarya</taxon>
        <taxon>Ascomycota</taxon>
        <taxon>Pezizomycotina</taxon>
        <taxon>Eurotiomycetes</taxon>
        <taxon>Eurotiomycetidae</taxon>
        <taxon>Eurotiales</taxon>
        <taxon>Aspergillaceae</taxon>
        <taxon>Penicillium</taxon>
    </lineage>
</organism>
<dbReference type="RefSeq" id="XP_056487839.1">
    <property type="nucleotide sequence ID" value="XM_056632288.1"/>
</dbReference>
<dbReference type="EMBL" id="JAPZBU010000008">
    <property type="protein sequence ID" value="KAJ5392161.1"/>
    <property type="molecule type" value="Genomic_DNA"/>
</dbReference>
<dbReference type="Proteomes" id="UP001147747">
    <property type="component" value="Unassembled WGS sequence"/>
</dbReference>
<sequence>MLAIRDQENLVNTHQTAAAAKPMNQGMKQLAPKTPGRQIPLRDENNPLAFGKNTVKGNGARQENGKPGKLAPVTPMEPRNRAPLGVKTNNQKARAPQTPAPFGGTLKPGNTNRRASTVRKKAGPVLQQSQTKVFTEAAQDDVPDIEYMPPKPTDLPDVPDDITYDTTFPQFRPKNRALGLESVYGKQQVGRDGLTQKQRKFREDSLRCDKMAEEMIMKQLDTISFNDPSEDESMKAPMPQPRSTRSKTPASTAMRHTRTVSTLRSREAASALGSAPTPSAAPTRVPAAPKSRLPSALPSALMPKKKTRVPTNPSSMRNTAAAATSNSTLGYSKGRSVSSALNENKEDSKPSSTHTTLSPDTYIQLYGAPPLGSDMWTRCKAAGCFDSPEEGIPAQELEENLPTFEEDDEALNFQLAL</sequence>
<dbReference type="GeneID" id="81371268"/>
<feature type="compositionally biased region" description="Low complexity" evidence="1">
    <location>
        <begin position="318"/>
        <end position="328"/>
    </location>
</feature>
<feature type="compositionally biased region" description="Polar residues" evidence="1">
    <location>
        <begin position="350"/>
        <end position="360"/>
    </location>
</feature>
<keyword evidence="3" id="KW-1185">Reference proteome</keyword>